<dbReference type="PATRIC" id="fig|1299334.3.peg.6225"/>
<feature type="region of interest" description="Disordered" evidence="1">
    <location>
        <begin position="75"/>
        <end position="96"/>
    </location>
</feature>
<reference evidence="3" key="1">
    <citation type="submission" date="2014-01" db="EMBL/GenBank/DDBJ databases">
        <authorList>
            <person name="Brown-Elliot B."/>
            <person name="Wallace R."/>
            <person name="Lenaerts A."/>
            <person name="Ordway D."/>
            <person name="DeGroote M.A."/>
            <person name="Parker T."/>
            <person name="Sizemore C."/>
            <person name="Tallon L.J."/>
            <person name="Sadzewicz L.K."/>
            <person name="Sengamalay N."/>
            <person name="Fraser C.M."/>
            <person name="Hine E."/>
            <person name="Shefchek K.A."/>
            <person name="Das S.P."/>
            <person name="Tettelin H."/>
        </authorList>
    </citation>
    <scope>NUCLEOTIDE SEQUENCE [LARGE SCALE GENOMIC DNA]</scope>
    <source>
        <strain evidence="3">4042</strain>
    </source>
</reference>
<dbReference type="EMBL" id="JAOB01000060">
    <property type="protein sequence ID" value="EUA30292.1"/>
    <property type="molecule type" value="Genomic_DNA"/>
</dbReference>
<dbReference type="SUPFAM" id="SSF54427">
    <property type="entry name" value="NTF2-like"/>
    <property type="match status" value="1"/>
</dbReference>
<dbReference type="Gene3D" id="3.10.450.50">
    <property type="match status" value="1"/>
</dbReference>
<dbReference type="Pfam" id="PF12680">
    <property type="entry name" value="SnoaL_2"/>
    <property type="match status" value="1"/>
</dbReference>
<proteinExistence type="predicted"/>
<protein>
    <submittedName>
        <fullName evidence="3">SnoaL-like domain protein</fullName>
    </submittedName>
</protein>
<dbReference type="InterPro" id="IPR037401">
    <property type="entry name" value="SnoaL-like"/>
</dbReference>
<organism evidence="3">
    <name type="scientific">Mycobacterium xenopi 4042</name>
    <dbReference type="NCBI Taxonomy" id="1299334"/>
    <lineage>
        <taxon>Bacteria</taxon>
        <taxon>Bacillati</taxon>
        <taxon>Actinomycetota</taxon>
        <taxon>Actinomycetes</taxon>
        <taxon>Mycobacteriales</taxon>
        <taxon>Mycobacteriaceae</taxon>
        <taxon>Mycobacterium</taxon>
    </lineage>
</organism>
<dbReference type="AlphaFoldDB" id="X8AEH8"/>
<sequence length="96" mass="11002">MGHWSRGEIERAFRDYSHAVVEIGRSSDWSRYADLFTEDAVYLEHVYGEMHGRERIREWITATMSVFPGSEMPFYRRSGTPSTTTEAGSSGRFSTA</sequence>
<comment type="caution">
    <text evidence="3">The sequence shown here is derived from an EMBL/GenBank/DDBJ whole genome shotgun (WGS) entry which is preliminary data.</text>
</comment>
<gene>
    <name evidence="3" type="ORF">I553_4549</name>
</gene>
<dbReference type="InterPro" id="IPR032710">
    <property type="entry name" value="NTF2-like_dom_sf"/>
</dbReference>
<evidence type="ECO:0000256" key="1">
    <source>
        <dbReference type="SAM" id="MobiDB-lite"/>
    </source>
</evidence>
<feature type="domain" description="SnoaL-like" evidence="2">
    <location>
        <begin position="26"/>
        <end position="71"/>
    </location>
</feature>
<name>X8AEH8_MYCXE</name>
<accession>X8AEH8</accession>
<evidence type="ECO:0000313" key="3">
    <source>
        <dbReference type="EMBL" id="EUA30292.1"/>
    </source>
</evidence>
<feature type="compositionally biased region" description="Polar residues" evidence="1">
    <location>
        <begin position="79"/>
        <end position="96"/>
    </location>
</feature>
<evidence type="ECO:0000259" key="2">
    <source>
        <dbReference type="Pfam" id="PF12680"/>
    </source>
</evidence>